<dbReference type="GO" id="GO:0005524">
    <property type="term" value="F:ATP binding"/>
    <property type="evidence" value="ECO:0007669"/>
    <property type="project" value="UniProtKB-UniRule"/>
</dbReference>
<evidence type="ECO:0000256" key="2">
    <source>
        <dbReference type="ARBA" id="ARBA00022679"/>
    </source>
</evidence>
<evidence type="ECO:0000256" key="5">
    <source>
        <dbReference type="ARBA" id="ARBA00022840"/>
    </source>
</evidence>
<dbReference type="GO" id="GO:0036431">
    <property type="term" value="F:dCMP kinase activity"/>
    <property type="evidence" value="ECO:0007669"/>
    <property type="project" value="InterPro"/>
</dbReference>
<evidence type="ECO:0000313" key="11">
    <source>
        <dbReference type="EMBL" id="RJQ79868.1"/>
    </source>
</evidence>
<dbReference type="OrthoDB" id="9807434at2"/>
<dbReference type="HAMAP" id="MF_00238">
    <property type="entry name" value="Cytidyl_kinase_type1"/>
    <property type="match status" value="1"/>
</dbReference>
<proteinExistence type="inferred from homology"/>
<evidence type="ECO:0000256" key="8">
    <source>
        <dbReference type="HAMAP-Rule" id="MF_00238"/>
    </source>
</evidence>
<keyword evidence="5 8" id="KW-0067">ATP-binding</keyword>
<dbReference type="Gene3D" id="3.40.50.300">
    <property type="entry name" value="P-loop containing nucleotide triphosphate hydrolases"/>
    <property type="match status" value="1"/>
</dbReference>
<protein>
    <recommendedName>
        <fullName evidence="8">Cytidylate kinase</fullName>
        <shortName evidence="8">CK</shortName>
        <ecNumber evidence="8">2.7.4.25</ecNumber>
    </recommendedName>
    <alternativeName>
        <fullName evidence="8">Cytidine monophosphate kinase</fullName>
        <shortName evidence="8">CMP kinase</shortName>
    </alternativeName>
</protein>
<comment type="catalytic activity">
    <reaction evidence="6 8">
        <text>dCMP + ATP = dCDP + ADP</text>
        <dbReference type="Rhea" id="RHEA:25094"/>
        <dbReference type="ChEBI" id="CHEBI:30616"/>
        <dbReference type="ChEBI" id="CHEBI:57566"/>
        <dbReference type="ChEBI" id="CHEBI:58593"/>
        <dbReference type="ChEBI" id="CHEBI:456216"/>
        <dbReference type="EC" id="2.7.4.25"/>
    </reaction>
</comment>
<comment type="subcellular location">
    <subcellularLocation>
        <location evidence="8">Cytoplasm</location>
    </subcellularLocation>
</comment>
<keyword evidence="12" id="KW-1185">Reference proteome</keyword>
<keyword evidence="8" id="KW-0963">Cytoplasm</keyword>
<dbReference type="PANTHER" id="PTHR21299:SF2">
    <property type="entry name" value="CYTIDYLATE KINASE"/>
    <property type="match status" value="1"/>
</dbReference>
<evidence type="ECO:0000256" key="7">
    <source>
        <dbReference type="ARBA" id="ARBA00048478"/>
    </source>
</evidence>
<feature type="binding site" evidence="8">
    <location>
        <begin position="6"/>
        <end position="14"/>
    </location>
    <ligand>
        <name>ATP</name>
        <dbReference type="ChEBI" id="CHEBI:30616"/>
    </ligand>
</feature>
<comment type="caution">
    <text evidence="11">The sequence shown here is derived from an EMBL/GenBank/DDBJ whole genome shotgun (WGS) entry which is preliminary data.</text>
</comment>
<sequence>MVALDGPSGTGKTTVARTLAGRLSARYLDTGAMYRLVTLAVLRSGTDPGDRAAVAHLAHDAEFSIGTDPERPEVRLAGQDVAAEIRGPEVTGAVSAVSAVPQVRELLVARQRRIIADVLAETGGIVVEGRDIGTTVAPDAPLKVYLTASAEVRAARRNTQDTAAGRQTSVAEARESVQRRDRLDSSRAASPLRAAGDAVPVDTSELTIDQVIVALAELARRRGLLAGCPADAEVGS</sequence>
<name>A0A419HTA1_9PSEU</name>
<comment type="similarity">
    <text evidence="1 8">Belongs to the cytidylate kinase family. Type 1 subfamily.</text>
</comment>
<feature type="domain" description="Cytidylate kinase" evidence="10">
    <location>
        <begin position="2"/>
        <end position="220"/>
    </location>
</feature>
<dbReference type="PANTHER" id="PTHR21299">
    <property type="entry name" value="CYTIDYLATE KINASE/PANTOATE-BETA-ALANINE LIGASE"/>
    <property type="match status" value="1"/>
</dbReference>
<evidence type="ECO:0000259" key="10">
    <source>
        <dbReference type="Pfam" id="PF02224"/>
    </source>
</evidence>
<dbReference type="InterPro" id="IPR027417">
    <property type="entry name" value="P-loop_NTPase"/>
</dbReference>
<evidence type="ECO:0000256" key="9">
    <source>
        <dbReference type="SAM" id="MobiDB-lite"/>
    </source>
</evidence>
<evidence type="ECO:0000256" key="4">
    <source>
        <dbReference type="ARBA" id="ARBA00022777"/>
    </source>
</evidence>
<dbReference type="CDD" id="cd02020">
    <property type="entry name" value="CMPK"/>
    <property type="match status" value="1"/>
</dbReference>
<dbReference type="InterPro" id="IPR003136">
    <property type="entry name" value="Cytidylate_kin"/>
</dbReference>
<dbReference type="SUPFAM" id="SSF52540">
    <property type="entry name" value="P-loop containing nucleoside triphosphate hydrolases"/>
    <property type="match status" value="1"/>
</dbReference>
<dbReference type="EMBL" id="QZFV01000118">
    <property type="protein sequence ID" value="RJQ79868.1"/>
    <property type="molecule type" value="Genomic_DNA"/>
</dbReference>
<dbReference type="GO" id="GO:0015949">
    <property type="term" value="P:nucleobase-containing small molecule interconversion"/>
    <property type="evidence" value="ECO:0007669"/>
    <property type="project" value="TreeGrafter"/>
</dbReference>
<dbReference type="NCBIfam" id="TIGR00017">
    <property type="entry name" value="cmk"/>
    <property type="match status" value="1"/>
</dbReference>
<dbReference type="Pfam" id="PF02224">
    <property type="entry name" value="Cytidylate_kin"/>
    <property type="match status" value="1"/>
</dbReference>
<accession>A0A419HTA1</accession>
<dbReference type="GO" id="GO:0036430">
    <property type="term" value="F:CMP kinase activity"/>
    <property type="evidence" value="ECO:0007669"/>
    <property type="project" value="RHEA"/>
</dbReference>
<dbReference type="RefSeq" id="WP_120025910.1">
    <property type="nucleotide sequence ID" value="NZ_QZFV01000118.1"/>
</dbReference>
<comment type="catalytic activity">
    <reaction evidence="7 8">
        <text>CMP + ATP = CDP + ADP</text>
        <dbReference type="Rhea" id="RHEA:11600"/>
        <dbReference type="ChEBI" id="CHEBI:30616"/>
        <dbReference type="ChEBI" id="CHEBI:58069"/>
        <dbReference type="ChEBI" id="CHEBI:60377"/>
        <dbReference type="ChEBI" id="CHEBI:456216"/>
        <dbReference type="EC" id="2.7.4.25"/>
    </reaction>
</comment>
<keyword evidence="2 8" id="KW-0808">Transferase</keyword>
<evidence type="ECO:0000256" key="3">
    <source>
        <dbReference type="ARBA" id="ARBA00022741"/>
    </source>
</evidence>
<evidence type="ECO:0000256" key="1">
    <source>
        <dbReference type="ARBA" id="ARBA00009427"/>
    </source>
</evidence>
<keyword evidence="3 8" id="KW-0547">Nucleotide-binding</keyword>
<dbReference type="GO" id="GO:0005829">
    <property type="term" value="C:cytosol"/>
    <property type="evidence" value="ECO:0007669"/>
    <property type="project" value="TreeGrafter"/>
</dbReference>
<dbReference type="Proteomes" id="UP000285112">
    <property type="component" value="Unassembled WGS sequence"/>
</dbReference>
<feature type="compositionally biased region" description="Polar residues" evidence="9">
    <location>
        <begin position="160"/>
        <end position="170"/>
    </location>
</feature>
<dbReference type="InterPro" id="IPR011994">
    <property type="entry name" value="Cytidylate_kinase_dom"/>
</dbReference>
<reference evidence="11 12" key="1">
    <citation type="submission" date="2018-09" db="EMBL/GenBank/DDBJ databases">
        <title>YIM PH 21725 draft genome.</title>
        <authorList>
            <person name="Miao C."/>
        </authorList>
    </citation>
    <scope>NUCLEOTIDE SEQUENCE [LARGE SCALE GENOMIC DNA]</scope>
    <source>
        <strain evidence="12">YIM PH21725</strain>
    </source>
</reference>
<evidence type="ECO:0000313" key="12">
    <source>
        <dbReference type="Proteomes" id="UP000285112"/>
    </source>
</evidence>
<feature type="compositionally biased region" description="Basic and acidic residues" evidence="9">
    <location>
        <begin position="172"/>
        <end position="185"/>
    </location>
</feature>
<organism evidence="11 12">
    <name type="scientific">Amycolatopsis panacis</name>
    <dbReference type="NCBI Taxonomy" id="2340917"/>
    <lineage>
        <taxon>Bacteria</taxon>
        <taxon>Bacillati</taxon>
        <taxon>Actinomycetota</taxon>
        <taxon>Actinomycetes</taxon>
        <taxon>Pseudonocardiales</taxon>
        <taxon>Pseudonocardiaceae</taxon>
        <taxon>Amycolatopsis</taxon>
    </lineage>
</organism>
<keyword evidence="4 8" id="KW-0418">Kinase</keyword>
<dbReference type="EC" id="2.7.4.25" evidence="8"/>
<feature type="region of interest" description="Disordered" evidence="9">
    <location>
        <begin position="157"/>
        <end position="196"/>
    </location>
</feature>
<evidence type="ECO:0000256" key="6">
    <source>
        <dbReference type="ARBA" id="ARBA00047615"/>
    </source>
</evidence>
<dbReference type="GO" id="GO:0006220">
    <property type="term" value="P:pyrimidine nucleotide metabolic process"/>
    <property type="evidence" value="ECO:0007669"/>
    <property type="project" value="UniProtKB-UniRule"/>
</dbReference>
<dbReference type="AlphaFoldDB" id="A0A419HTA1"/>
<gene>
    <name evidence="8" type="primary">cmk</name>
    <name evidence="11" type="ORF">D5S19_25400</name>
</gene>